<organism evidence="2 3">
    <name type="scientific">Arachis duranensis</name>
    <name type="common">Wild peanut</name>
    <dbReference type="NCBI Taxonomy" id="130453"/>
    <lineage>
        <taxon>Eukaryota</taxon>
        <taxon>Viridiplantae</taxon>
        <taxon>Streptophyta</taxon>
        <taxon>Embryophyta</taxon>
        <taxon>Tracheophyta</taxon>
        <taxon>Spermatophyta</taxon>
        <taxon>Magnoliopsida</taxon>
        <taxon>eudicotyledons</taxon>
        <taxon>Gunneridae</taxon>
        <taxon>Pentapetalae</taxon>
        <taxon>rosids</taxon>
        <taxon>fabids</taxon>
        <taxon>Fabales</taxon>
        <taxon>Fabaceae</taxon>
        <taxon>Papilionoideae</taxon>
        <taxon>50 kb inversion clade</taxon>
        <taxon>dalbergioids sensu lato</taxon>
        <taxon>Dalbergieae</taxon>
        <taxon>Pterocarpus clade</taxon>
        <taxon>Arachis</taxon>
    </lineage>
</organism>
<keyword evidence="1" id="KW-0472">Membrane</keyword>
<sequence length="596" mass="67674">MPLWLSSLPADIWVSTILSSVAATTVTAASILLIYKSHLCPHKENLITVHQEQPKRNTCGKILFVSQIGTSKAFAKRLYEFLASEMHFRNCVYLELVDARNYEPEELPKENIVLLVASNSEHWKLAPECIITGNSYLTYGAEDFVSWIQDNAENFGSGVFVVNACSFSVFGVGSSVSEGGKNLMAKAANRIRDFGQAAKFDAAFDFDNWWQGVVAVLKGAVLGDTVADDKCEQSEPEFQDHAGCCDPKRIYMLVENVDDGDRSTTYRRRMLTITEANFMNNGTVDLEDGGLVTAQWRLPDGATSKSGLPFFEGFCSLGLSLFFAGRDLDHIERGWKQLTSGEDTKLWCLEYDGSAWIWSLCRSMFFPCSTACPMVIPYDGKLCIIQGRRIWVDIYHPKSEFWEKREVPESVHLWPHSCFFWETLIVYSVDDENQWLMSYDLNANIWSPIECNFPHYWGCRKLVRLGCSDYLLIIDFITIWYIYDLSKKKLVAIVHMNEFDEIGMVSDVFCCHHTSKESLIYVFINPDQMDLEEMDIEKESSSNHINIVPYAKVKLQTDGNFSAKVESKGNLKVGPYWKYNVFAAVDQDIKGRTTVA</sequence>
<evidence type="ECO:0000256" key="1">
    <source>
        <dbReference type="SAM" id="Phobius"/>
    </source>
</evidence>
<reference evidence="2" key="1">
    <citation type="journal article" date="2016" name="Nat. Genet.">
        <title>The genome sequences of Arachis duranensis and Arachis ipaensis, the diploid ancestors of cultivated peanut.</title>
        <authorList>
            <person name="Bertioli D.J."/>
            <person name="Cannon S.B."/>
            <person name="Froenicke L."/>
            <person name="Huang G."/>
            <person name="Farmer A.D."/>
            <person name="Cannon E.K."/>
            <person name="Liu X."/>
            <person name="Gao D."/>
            <person name="Clevenger J."/>
            <person name="Dash S."/>
            <person name="Ren L."/>
            <person name="Moretzsohn M.C."/>
            <person name="Shirasawa K."/>
            <person name="Huang W."/>
            <person name="Vidigal B."/>
            <person name="Abernathy B."/>
            <person name="Chu Y."/>
            <person name="Niederhuth C.E."/>
            <person name="Umale P."/>
            <person name="Araujo A.C."/>
            <person name="Kozik A."/>
            <person name="Kim K.D."/>
            <person name="Burow M.D."/>
            <person name="Varshney R.K."/>
            <person name="Wang X."/>
            <person name="Zhang X."/>
            <person name="Barkley N."/>
            <person name="Guimaraes P.M."/>
            <person name="Isobe S."/>
            <person name="Guo B."/>
            <person name="Liao B."/>
            <person name="Stalker H.T."/>
            <person name="Schmitz R.J."/>
            <person name="Scheffler B.E."/>
            <person name="Leal-Bertioli S.C."/>
            <person name="Xun X."/>
            <person name="Jackson S.A."/>
            <person name="Michelmore R."/>
            <person name="Ozias-Akins P."/>
        </authorList>
    </citation>
    <scope>NUCLEOTIDE SEQUENCE [LARGE SCALE GENOMIC DNA]</scope>
    <source>
        <strain evidence="2">cv. V14167</strain>
    </source>
</reference>
<keyword evidence="1" id="KW-1133">Transmembrane helix</keyword>
<dbReference type="GeneID" id="107495526"/>
<protein>
    <submittedName>
        <fullName evidence="3">Uncharacterized protein LOC107495526</fullName>
    </submittedName>
</protein>
<dbReference type="PANTHER" id="PTHR13930">
    <property type="entry name" value="S-ADENOSYL-L-METHIONINE-DEPENDENT TRNA 4-DEMETHYLWYOSINE SYNTHASE"/>
    <property type="match status" value="1"/>
</dbReference>
<dbReference type="PANTHER" id="PTHR13930:SF0">
    <property type="entry name" value="S-ADENOSYL-L-METHIONINE-DEPENDENT TRNA 4-DEMETHYLWYOSINE SYNTHASE TYW1-RELATED"/>
    <property type="match status" value="1"/>
</dbReference>
<proteinExistence type="predicted"/>
<dbReference type="Proteomes" id="UP000515211">
    <property type="component" value="Chromosome 6"/>
</dbReference>
<dbReference type="RefSeq" id="XP_020981719.2">
    <property type="nucleotide sequence ID" value="XM_021126060.2"/>
</dbReference>
<dbReference type="AlphaFoldDB" id="A0A6P5M8W8"/>
<dbReference type="KEGG" id="adu:107495526"/>
<evidence type="ECO:0000313" key="2">
    <source>
        <dbReference type="Proteomes" id="UP000515211"/>
    </source>
</evidence>
<dbReference type="InterPro" id="IPR015915">
    <property type="entry name" value="Kelch-typ_b-propeller"/>
</dbReference>
<keyword evidence="1" id="KW-0812">Transmembrane</keyword>
<dbReference type="InterPro" id="IPR029039">
    <property type="entry name" value="Flavoprotein-like_sf"/>
</dbReference>
<dbReference type="GO" id="GO:0051539">
    <property type="term" value="F:4 iron, 4 sulfur cluster binding"/>
    <property type="evidence" value="ECO:0007669"/>
    <property type="project" value="InterPro"/>
</dbReference>
<name>A0A6P5M8W8_ARADU</name>
<accession>A0A6P5M8W8</accession>
<gene>
    <name evidence="3" type="primary">LOC107495526</name>
</gene>
<evidence type="ECO:0000313" key="3">
    <source>
        <dbReference type="RefSeq" id="XP_020981719.2"/>
    </source>
</evidence>
<feature type="transmembrane region" description="Helical" evidence="1">
    <location>
        <begin position="12"/>
        <end position="35"/>
    </location>
</feature>
<keyword evidence="2" id="KW-1185">Reference proteome</keyword>
<dbReference type="GO" id="GO:0008033">
    <property type="term" value="P:tRNA processing"/>
    <property type="evidence" value="ECO:0007669"/>
    <property type="project" value="InterPro"/>
</dbReference>
<dbReference type="SUPFAM" id="SSF117281">
    <property type="entry name" value="Kelch motif"/>
    <property type="match status" value="1"/>
</dbReference>
<dbReference type="SUPFAM" id="SSF52218">
    <property type="entry name" value="Flavoproteins"/>
    <property type="match status" value="1"/>
</dbReference>
<dbReference type="Gene3D" id="3.40.50.360">
    <property type="match status" value="1"/>
</dbReference>
<dbReference type="InterPro" id="IPR034556">
    <property type="entry name" value="tRNA_wybutosine-synthase"/>
</dbReference>
<reference evidence="3" key="2">
    <citation type="submission" date="2025-08" db="UniProtKB">
        <authorList>
            <consortium name="RefSeq"/>
        </authorList>
    </citation>
    <scope>IDENTIFICATION</scope>
    <source>
        <tissue evidence="3">Whole plant</tissue>
    </source>
</reference>